<dbReference type="Proteomes" id="UP000219338">
    <property type="component" value="Unassembled WGS sequence"/>
</dbReference>
<gene>
    <name evidence="1" type="ORF">ARMOST_21217</name>
</gene>
<organism evidence="1 2">
    <name type="scientific">Armillaria ostoyae</name>
    <name type="common">Armillaria root rot fungus</name>
    <dbReference type="NCBI Taxonomy" id="47428"/>
    <lineage>
        <taxon>Eukaryota</taxon>
        <taxon>Fungi</taxon>
        <taxon>Dikarya</taxon>
        <taxon>Basidiomycota</taxon>
        <taxon>Agaricomycotina</taxon>
        <taxon>Agaricomycetes</taxon>
        <taxon>Agaricomycetidae</taxon>
        <taxon>Agaricales</taxon>
        <taxon>Marasmiineae</taxon>
        <taxon>Physalacriaceae</taxon>
        <taxon>Armillaria</taxon>
    </lineage>
</organism>
<evidence type="ECO:0008006" key="3">
    <source>
        <dbReference type="Google" id="ProtNLM"/>
    </source>
</evidence>
<name>A0A284S9H2_ARMOS</name>
<reference evidence="2" key="1">
    <citation type="journal article" date="2017" name="Nat. Ecol. Evol.">
        <title>Genome expansion and lineage-specific genetic innovations in the forest pathogenic fungi Armillaria.</title>
        <authorList>
            <person name="Sipos G."/>
            <person name="Prasanna A.N."/>
            <person name="Walter M.C."/>
            <person name="O'Connor E."/>
            <person name="Balint B."/>
            <person name="Krizsan K."/>
            <person name="Kiss B."/>
            <person name="Hess J."/>
            <person name="Varga T."/>
            <person name="Slot J."/>
            <person name="Riley R."/>
            <person name="Boka B."/>
            <person name="Rigling D."/>
            <person name="Barry K."/>
            <person name="Lee J."/>
            <person name="Mihaltcheva S."/>
            <person name="LaButti K."/>
            <person name="Lipzen A."/>
            <person name="Waldron R."/>
            <person name="Moloney N.M."/>
            <person name="Sperisen C."/>
            <person name="Kredics L."/>
            <person name="Vagvoelgyi C."/>
            <person name="Patrignani A."/>
            <person name="Fitzpatrick D."/>
            <person name="Nagy I."/>
            <person name="Doyle S."/>
            <person name="Anderson J.B."/>
            <person name="Grigoriev I.V."/>
            <person name="Gueldener U."/>
            <person name="Muensterkoetter M."/>
            <person name="Nagy L.G."/>
        </authorList>
    </citation>
    <scope>NUCLEOTIDE SEQUENCE [LARGE SCALE GENOMIC DNA]</scope>
    <source>
        <strain evidence="2">C18/9</strain>
    </source>
</reference>
<dbReference type="OrthoDB" id="2870986at2759"/>
<accession>A0A284S9H2</accession>
<evidence type="ECO:0000313" key="2">
    <source>
        <dbReference type="Proteomes" id="UP000219338"/>
    </source>
</evidence>
<proteinExistence type="predicted"/>
<dbReference type="EMBL" id="FUEG01000047">
    <property type="protein sequence ID" value="SJL17660.1"/>
    <property type="molecule type" value="Genomic_DNA"/>
</dbReference>
<sequence length="419" mass="47789">MPPRRRAPTVKALCLEDYLKYGENLRYTPQALYAHMQSVPNLPQALGAPADAGPASIDVYGPALYMNGQSELIGRDEYIPLILAKLKDPRLPINGMQIWRQKFLEARNPPLLISAISSFPNVCVLNLHRVECSEDQFISVVRSYPNLANLETEDVSIREYESGNSAHADPVEATSVSASEIRDGQRGPEIEQISIYVDTITGWVFLDLFASRRSPVALRNLAKLTLRHRSDVICNDSNFVRRLSCFIRLCPSLWEIDIDSFNIGKFICRELFFHTNWIFPSYAVSPLEPLDLGPTIHHVHFCIFITGNFETNMMLDWWASTLNQLKRPRHLSRVIIEVEFDIENIPREVWNKCPTDVPGWAALDQALTRPQLKVYEINVETVESYRARKGFSMSAMSTWISTVCLPKTKKKYGRNFVIN</sequence>
<protein>
    <recommendedName>
        <fullName evidence="3">F-box domain-containing protein</fullName>
    </recommendedName>
</protein>
<keyword evidence="2" id="KW-1185">Reference proteome</keyword>
<evidence type="ECO:0000313" key="1">
    <source>
        <dbReference type="EMBL" id="SJL17660.1"/>
    </source>
</evidence>
<dbReference type="AlphaFoldDB" id="A0A284S9H2"/>
<dbReference type="OMA" id="RVECSED"/>